<dbReference type="EMBL" id="CAJHIT010000005">
    <property type="protein sequence ID" value="CAD6501963.1"/>
    <property type="molecule type" value="Genomic_DNA"/>
</dbReference>
<comment type="caution">
    <text evidence="2">The sequence shown here is derived from an EMBL/GenBank/DDBJ whole genome shotgun (WGS) entry which is preliminary data.</text>
</comment>
<evidence type="ECO:0000313" key="3">
    <source>
        <dbReference type="Proteomes" id="UP000683417"/>
    </source>
</evidence>
<feature type="non-terminal residue" evidence="2">
    <location>
        <position position="410"/>
    </location>
</feature>
<dbReference type="Proteomes" id="UP000683417">
    <property type="component" value="Unassembled WGS sequence"/>
</dbReference>
<feature type="compositionally biased region" description="Pro residues" evidence="1">
    <location>
        <begin position="295"/>
        <end position="305"/>
    </location>
</feature>
<name>A0A9W4D0A1_BLUGR</name>
<protein>
    <submittedName>
        <fullName evidence="2">BgTH12-02206</fullName>
    </submittedName>
</protein>
<dbReference type="AlphaFoldDB" id="A0A9W4D0A1"/>
<feature type="compositionally biased region" description="Low complexity" evidence="1">
    <location>
        <begin position="273"/>
        <end position="282"/>
    </location>
</feature>
<proteinExistence type="predicted"/>
<accession>A0A9W4D0A1</accession>
<feature type="compositionally biased region" description="Pro residues" evidence="1">
    <location>
        <begin position="312"/>
        <end position="321"/>
    </location>
</feature>
<reference evidence="2" key="1">
    <citation type="submission" date="2020-10" db="EMBL/GenBank/DDBJ databases">
        <authorList>
            <person name="Muller C M."/>
        </authorList>
    </citation>
    <scope>NUCLEOTIDE SEQUENCE</scope>
    <source>
        <strain evidence="2">THUN-12</strain>
    </source>
</reference>
<organism evidence="2 3">
    <name type="scientific">Blumeria graminis f. sp. triticale</name>
    <dbReference type="NCBI Taxonomy" id="1689686"/>
    <lineage>
        <taxon>Eukaryota</taxon>
        <taxon>Fungi</taxon>
        <taxon>Dikarya</taxon>
        <taxon>Ascomycota</taxon>
        <taxon>Pezizomycotina</taxon>
        <taxon>Leotiomycetes</taxon>
        <taxon>Erysiphales</taxon>
        <taxon>Erysiphaceae</taxon>
        <taxon>Blumeria</taxon>
    </lineage>
</organism>
<gene>
    <name evidence="2" type="ORF">BGTH12_LOCUS3321</name>
</gene>
<feature type="compositionally biased region" description="Low complexity" evidence="1">
    <location>
        <begin position="357"/>
        <end position="367"/>
    </location>
</feature>
<sequence length="410" mass="44067">IEAKAVYKNLASSTPTINSHSLILFHSFHLNPRFSRSCRSSSTHFHQQRHSRKMRLLGTLAAVPCVFSVYVAGEHGYLCSDAEGTTNTTYDQALVEKSVTDACLPDSELSAAELAANVEAKKYPQVWVNSEDYGFNETVLLWKYQGNSSESLEEVDVLVFTNKSCDILGLLQTSDDQYTICKDAKEQNAKKIMQETLSKKAQPGIFSDNNEDNGNIEYSSDYDNEDETQALYAVPRGDGPPNSSNSDGSKRNLKNSSSSKDVIGSFISSNSLGPPSRAEAAGGPPPRPGSSMGPPRGPGGPPPRPGSSMGPPQGPGGPSPRPGSSMGPPQGPGSSMGPPQGPGSSMGPPQGYGGQSQGYQQPQGASAEIPYAKLSYAQRQYRNRQNLNPDNTWLGQYGEYFFQDIQNPDK</sequence>
<feature type="region of interest" description="Disordered" evidence="1">
    <location>
        <begin position="200"/>
        <end position="371"/>
    </location>
</feature>
<evidence type="ECO:0000313" key="2">
    <source>
        <dbReference type="EMBL" id="CAD6501963.1"/>
    </source>
</evidence>
<evidence type="ECO:0000256" key="1">
    <source>
        <dbReference type="SAM" id="MobiDB-lite"/>
    </source>
</evidence>
<feature type="compositionally biased region" description="Low complexity" evidence="1">
    <location>
        <begin position="322"/>
        <end position="349"/>
    </location>
</feature>